<feature type="region of interest" description="Disordered" evidence="3">
    <location>
        <begin position="112"/>
        <end position="135"/>
    </location>
</feature>
<name>A0ABQ3G905_9BURK</name>
<evidence type="ECO:0000256" key="1">
    <source>
        <dbReference type="ARBA" id="ARBA00004370"/>
    </source>
</evidence>
<evidence type="ECO:0000313" key="6">
    <source>
        <dbReference type="Proteomes" id="UP000626210"/>
    </source>
</evidence>
<dbReference type="InterPro" id="IPR008816">
    <property type="entry name" value="Gly_zipper_2TM_dom"/>
</dbReference>
<feature type="domain" description="Glycine zipper 2TM" evidence="4">
    <location>
        <begin position="47"/>
        <end position="86"/>
    </location>
</feature>
<evidence type="ECO:0000313" key="5">
    <source>
        <dbReference type="EMBL" id="GHC96165.1"/>
    </source>
</evidence>
<evidence type="ECO:0000259" key="4">
    <source>
        <dbReference type="Pfam" id="PF05433"/>
    </source>
</evidence>
<dbReference type="EMBL" id="BMYK01000021">
    <property type="protein sequence ID" value="GHC96165.1"/>
    <property type="molecule type" value="Genomic_DNA"/>
</dbReference>
<accession>A0ABQ3G905</accession>
<evidence type="ECO:0000256" key="2">
    <source>
        <dbReference type="ARBA" id="ARBA00023136"/>
    </source>
</evidence>
<comment type="caution">
    <text evidence="5">The sequence shown here is derived from an EMBL/GenBank/DDBJ whole genome shotgun (WGS) entry which is preliminary data.</text>
</comment>
<dbReference type="InterPro" id="IPR051407">
    <property type="entry name" value="Bact_OM_lipoprot/Surf_antigen"/>
</dbReference>
<dbReference type="Proteomes" id="UP000626210">
    <property type="component" value="Unassembled WGS sequence"/>
</dbReference>
<dbReference type="PANTHER" id="PTHR35603">
    <property type="match status" value="1"/>
</dbReference>
<keyword evidence="2" id="KW-0472">Membrane</keyword>
<dbReference type="PANTHER" id="PTHR35603:SF2">
    <property type="entry name" value="OUTER MEMBRANE LIPOPROTEIN"/>
    <property type="match status" value="1"/>
</dbReference>
<proteinExistence type="predicted"/>
<keyword evidence="6" id="KW-1185">Reference proteome</keyword>
<protein>
    <recommendedName>
        <fullName evidence="4">Glycine zipper 2TM domain-containing protein</fullName>
    </recommendedName>
</protein>
<comment type="subcellular location">
    <subcellularLocation>
        <location evidence="1">Membrane</location>
    </subcellularLocation>
</comment>
<sequence>MVLALSSGGASPSMAQEQVQLLSAAPVVQQVCQVVQEVAPQGDTGTGALLGTVAGGVAGNRFGSGEGRALATLFGVLLGALWGERIEGRPAPRMQQVRHCTLQGVLPQAVPLQPGSAMRTQPSPPPIGGADDSDD</sequence>
<evidence type="ECO:0000256" key="3">
    <source>
        <dbReference type="SAM" id="MobiDB-lite"/>
    </source>
</evidence>
<reference evidence="6" key="1">
    <citation type="journal article" date="2019" name="Int. J. Syst. Evol. Microbiol.">
        <title>The Global Catalogue of Microorganisms (GCM) 10K type strain sequencing project: providing services to taxonomists for standard genome sequencing and annotation.</title>
        <authorList>
            <consortium name="The Broad Institute Genomics Platform"/>
            <consortium name="The Broad Institute Genome Sequencing Center for Infectious Disease"/>
            <person name="Wu L."/>
            <person name="Ma J."/>
        </authorList>
    </citation>
    <scope>NUCLEOTIDE SEQUENCE [LARGE SCALE GENOMIC DNA]</scope>
    <source>
        <strain evidence="6">KCTC 23314</strain>
    </source>
</reference>
<organism evidence="5 6">
    <name type="scientific">Pseudorhodoferax aquiterrae</name>
    <dbReference type="NCBI Taxonomy" id="747304"/>
    <lineage>
        <taxon>Bacteria</taxon>
        <taxon>Pseudomonadati</taxon>
        <taxon>Pseudomonadota</taxon>
        <taxon>Betaproteobacteria</taxon>
        <taxon>Burkholderiales</taxon>
        <taxon>Comamonadaceae</taxon>
    </lineage>
</organism>
<gene>
    <name evidence="5" type="ORF">GCM10007320_49810</name>
</gene>
<dbReference type="Pfam" id="PF05433">
    <property type="entry name" value="Rick_17kDa_Anti"/>
    <property type="match status" value="1"/>
</dbReference>